<proteinExistence type="predicted"/>
<dbReference type="HOGENOM" id="CLU_1722643_0_0_1"/>
<organism evidence="1 2">
    <name type="scientific">Jaapia argillacea MUCL 33604</name>
    <dbReference type="NCBI Taxonomy" id="933084"/>
    <lineage>
        <taxon>Eukaryota</taxon>
        <taxon>Fungi</taxon>
        <taxon>Dikarya</taxon>
        <taxon>Basidiomycota</taxon>
        <taxon>Agaricomycotina</taxon>
        <taxon>Agaricomycetes</taxon>
        <taxon>Agaricomycetidae</taxon>
        <taxon>Jaapiales</taxon>
        <taxon>Jaapiaceae</taxon>
        <taxon>Jaapia</taxon>
    </lineage>
</organism>
<protein>
    <submittedName>
        <fullName evidence="1">Uncharacterized protein</fullName>
    </submittedName>
</protein>
<reference evidence="2" key="1">
    <citation type="journal article" date="2014" name="Proc. Natl. Acad. Sci. U.S.A.">
        <title>Extensive sampling of basidiomycete genomes demonstrates inadequacy of the white-rot/brown-rot paradigm for wood decay fungi.</title>
        <authorList>
            <person name="Riley R."/>
            <person name="Salamov A.A."/>
            <person name="Brown D.W."/>
            <person name="Nagy L.G."/>
            <person name="Floudas D."/>
            <person name="Held B.W."/>
            <person name="Levasseur A."/>
            <person name="Lombard V."/>
            <person name="Morin E."/>
            <person name="Otillar R."/>
            <person name="Lindquist E.A."/>
            <person name="Sun H."/>
            <person name="LaButti K.M."/>
            <person name="Schmutz J."/>
            <person name="Jabbour D."/>
            <person name="Luo H."/>
            <person name="Baker S.E."/>
            <person name="Pisabarro A.G."/>
            <person name="Walton J.D."/>
            <person name="Blanchette R.A."/>
            <person name="Henrissat B."/>
            <person name="Martin F."/>
            <person name="Cullen D."/>
            <person name="Hibbett D.S."/>
            <person name="Grigoriev I.V."/>
        </authorList>
    </citation>
    <scope>NUCLEOTIDE SEQUENCE [LARGE SCALE GENOMIC DNA]</scope>
    <source>
        <strain evidence="2">MUCL 33604</strain>
    </source>
</reference>
<evidence type="ECO:0000313" key="1">
    <source>
        <dbReference type="EMBL" id="KDQ61437.1"/>
    </source>
</evidence>
<keyword evidence="2" id="KW-1185">Reference proteome</keyword>
<dbReference type="Proteomes" id="UP000027265">
    <property type="component" value="Unassembled WGS sequence"/>
</dbReference>
<sequence>MLKGFMTAAGRSIFIPSIYALPPPFADIPSSEASIEISDAIELAIVGVVEPGTEFLATCLRITILWPSARIPTFLFAASIRITSPPPLPTALAMIYQVSLSPNAGHLNTNNYPLVINEWPPPSSSQLPSPNNLGRFLSGVVEPSTDLLATRQ</sequence>
<dbReference type="InParanoid" id="A0A067QD89"/>
<dbReference type="EMBL" id="KL197712">
    <property type="protein sequence ID" value="KDQ61437.1"/>
    <property type="molecule type" value="Genomic_DNA"/>
</dbReference>
<gene>
    <name evidence="1" type="ORF">JAAARDRAFT_203951</name>
</gene>
<evidence type="ECO:0000313" key="2">
    <source>
        <dbReference type="Proteomes" id="UP000027265"/>
    </source>
</evidence>
<dbReference type="AlphaFoldDB" id="A0A067QD89"/>
<name>A0A067QD89_9AGAM</name>
<accession>A0A067QD89</accession>